<dbReference type="GO" id="GO:0003676">
    <property type="term" value="F:nucleic acid binding"/>
    <property type="evidence" value="ECO:0007669"/>
    <property type="project" value="InterPro"/>
</dbReference>
<dbReference type="Pfam" id="PF00075">
    <property type="entry name" value="RNase_H"/>
    <property type="match status" value="1"/>
</dbReference>
<evidence type="ECO:0000259" key="1">
    <source>
        <dbReference type="PROSITE" id="PS50879"/>
    </source>
</evidence>
<organism evidence="2 3">
    <name type="scientific">Ramularia collo-cygni</name>
    <dbReference type="NCBI Taxonomy" id="112498"/>
    <lineage>
        <taxon>Eukaryota</taxon>
        <taxon>Fungi</taxon>
        <taxon>Dikarya</taxon>
        <taxon>Ascomycota</taxon>
        <taxon>Pezizomycotina</taxon>
        <taxon>Dothideomycetes</taxon>
        <taxon>Dothideomycetidae</taxon>
        <taxon>Mycosphaerellales</taxon>
        <taxon>Mycosphaerellaceae</taxon>
        <taxon>Ramularia</taxon>
    </lineage>
</organism>
<protein>
    <recommendedName>
        <fullName evidence="1">RNase H type-1 domain-containing protein</fullName>
    </recommendedName>
</protein>
<evidence type="ECO:0000313" key="3">
    <source>
        <dbReference type="Proteomes" id="UP000225277"/>
    </source>
</evidence>
<dbReference type="SUPFAM" id="SSF53098">
    <property type="entry name" value="Ribonuclease H-like"/>
    <property type="match status" value="1"/>
</dbReference>
<dbReference type="OrthoDB" id="4729724at2759"/>
<feature type="domain" description="RNase H type-1" evidence="1">
    <location>
        <begin position="1"/>
        <end position="147"/>
    </location>
</feature>
<accession>A0A2D3VC35</accession>
<dbReference type="RefSeq" id="XP_023627183.1">
    <property type="nucleotide sequence ID" value="XM_023771415.1"/>
</dbReference>
<gene>
    <name evidence="2" type="ORF">RCC_06152</name>
</gene>
<sequence>MSTLHMYPDGSELPHASASGGGLAILHDNMWTFYAFSFDDATNSDVAECKAIQKALQVAVSITADRRHDIVKVMLYTDSQAALILLNQTQNGETRRQSSRDEVADGILASMIILDARNIACEAMWIRGHAGDEGNEYADVLARYGAEKCRIGWQFWDQEFAVDRQEFEHFRQAMRGRRFNEERMRDNDHRVRIMEFVQWERNQVYGAERQRNEAEVVRRDPRGWRQMPETRVDDPAWACEYDE</sequence>
<dbReference type="InterPro" id="IPR012337">
    <property type="entry name" value="RNaseH-like_sf"/>
</dbReference>
<reference evidence="2 3" key="1">
    <citation type="submission" date="2016-03" db="EMBL/GenBank/DDBJ databases">
        <authorList>
            <person name="Ploux O."/>
        </authorList>
    </citation>
    <scope>NUCLEOTIDE SEQUENCE [LARGE SCALE GENOMIC DNA]</scope>
    <source>
        <strain evidence="2 3">URUG2</strain>
    </source>
</reference>
<dbReference type="Proteomes" id="UP000225277">
    <property type="component" value="Unassembled WGS sequence"/>
</dbReference>
<dbReference type="InterPro" id="IPR036397">
    <property type="entry name" value="RNaseH_sf"/>
</dbReference>
<dbReference type="GO" id="GO:0004523">
    <property type="term" value="F:RNA-DNA hybrid ribonuclease activity"/>
    <property type="evidence" value="ECO:0007669"/>
    <property type="project" value="InterPro"/>
</dbReference>
<dbReference type="PROSITE" id="PS50879">
    <property type="entry name" value="RNASE_H_1"/>
    <property type="match status" value="1"/>
</dbReference>
<dbReference type="CDD" id="cd09276">
    <property type="entry name" value="Rnase_HI_RT_non_LTR"/>
    <property type="match status" value="1"/>
</dbReference>
<keyword evidence="3" id="KW-1185">Reference proteome</keyword>
<dbReference type="EMBL" id="FJUY01000009">
    <property type="protein sequence ID" value="CZT20294.1"/>
    <property type="molecule type" value="Genomic_DNA"/>
</dbReference>
<dbReference type="GeneID" id="35601294"/>
<name>A0A2D3VC35_9PEZI</name>
<dbReference type="AlphaFoldDB" id="A0A2D3VC35"/>
<evidence type="ECO:0000313" key="2">
    <source>
        <dbReference type="EMBL" id="CZT20294.1"/>
    </source>
</evidence>
<proteinExistence type="predicted"/>
<dbReference type="Gene3D" id="3.30.420.10">
    <property type="entry name" value="Ribonuclease H-like superfamily/Ribonuclease H"/>
    <property type="match status" value="1"/>
</dbReference>
<dbReference type="InterPro" id="IPR002156">
    <property type="entry name" value="RNaseH_domain"/>
</dbReference>